<dbReference type="PROSITE" id="PS50850">
    <property type="entry name" value="MFS"/>
    <property type="match status" value="1"/>
</dbReference>
<evidence type="ECO:0000313" key="8">
    <source>
        <dbReference type="EMBL" id="EXF83239.1"/>
    </source>
</evidence>
<feature type="compositionally biased region" description="Basic and acidic residues" evidence="5">
    <location>
        <begin position="1"/>
        <end position="26"/>
    </location>
</feature>
<dbReference type="InterPro" id="IPR036259">
    <property type="entry name" value="MFS_trans_sf"/>
</dbReference>
<feature type="transmembrane region" description="Helical" evidence="6">
    <location>
        <begin position="167"/>
        <end position="187"/>
    </location>
</feature>
<dbReference type="KEGG" id="cfj:CFIO01_13113"/>
<feature type="transmembrane region" description="Helical" evidence="6">
    <location>
        <begin position="543"/>
        <end position="560"/>
    </location>
</feature>
<dbReference type="EMBL" id="JARH01000259">
    <property type="protein sequence ID" value="EXF83239.1"/>
    <property type="molecule type" value="Genomic_DNA"/>
</dbReference>
<feature type="domain" description="Major facilitator superfamily (MFS) profile" evidence="7">
    <location>
        <begin position="133"/>
        <end position="591"/>
    </location>
</feature>
<feature type="transmembrane region" description="Helical" evidence="6">
    <location>
        <begin position="224"/>
        <end position="248"/>
    </location>
</feature>
<feature type="transmembrane region" description="Helical" evidence="6">
    <location>
        <begin position="260"/>
        <end position="281"/>
    </location>
</feature>
<dbReference type="HOGENOM" id="CLU_008455_8_5_1"/>
<evidence type="ECO:0000256" key="2">
    <source>
        <dbReference type="ARBA" id="ARBA00022692"/>
    </source>
</evidence>
<dbReference type="AlphaFoldDB" id="A0A010RYB3"/>
<evidence type="ECO:0000256" key="5">
    <source>
        <dbReference type="SAM" id="MobiDB-lite"/>
    </source>
</evidence>
<dbReference type="Gene3D" id="1.20.1250.20">
    <property type="entry name" value="MFS general substrate transporter like domains"/>
    <property type="match status" value="1"/>
</dbReference>
<keyword evidence="3 6" id="KW-1133">Transmembrane helix</keyword>
<organism evidence="8 9">
    <name type="scientific">Colletotrichum fioriniae PJ7</name>
    <dbReference type="NCBI Taxonomy" id="1445577"/>
    <lineage>
        <taxon>Eukaryota</taxon>
        <taxon>Fungi</taxon>
        <taxon>Dikarya</taxon>
        <taxon>Ascomycota</taxon>
        <taxon>Pezizomycotina</taxon>
        <taxon>Sordariomycetes</taxon>
        <taxon>Hypocreomycetidae</taxon>
        <taxon>Glomerellales</taxon>
        <taxon>Glomerellaceae</taxon>
        <taxon>Colletotrichum</taxon>
        <taxon>Colletotrichum acutatum species complex</taxon>
    </lineage>
</organism>
<dbReference type="Pfam" id="PF07690">
    <property type="entry name" value="MFS_1"/>
    <property type="match status" value="1"/>
</dbReference>
<dbReference type="SUPFAM" id="SSF103473">
    <property type="entry name" value="MFS general substrate transporter"/>
    <property type="match status" value="1"/>
</dbReference>
<gene>
    <name evidence="8" type="ORF">CFIO01_13113</name>
</gene>
<dbReference type="Proteomes" id="UP000020467">
    <property type="component" value="Unassembled WGS sequence"/>
</dbReference>
<keyword evidence="9" id="KW-1185">Reference proteome</keyword>
<evidence type="ECO:0000256" key="6">
    <source>
        <dbReference type="SAM" id="Phobius"/>
    </source>
</evidence>
<keyword evidence="4 6" id="KW-0472">Membrane</keyword>
<dbReference type="PANTHER" id="PTHR23502:SF5">
    <property type="entry name" value="QUINIDINE RESISTANCE PROTEIN 3"/>
    <property type="match status" value="1"/>
</dbReference>
<feature type="region of interest" description="Disordered" evidence="5">
    <location>
        <begin position="1"/>
        <end position="98"/>
    </location>
</feature>
<feature type="compositionally biased region" description="Basic and acidic residues" evidence="5">
    <location>
        <begin position="43"/>
        <end position="57"/>
    </location>
</feature>
<dbReference type="GO" id="GO:0010509">
    <property type="term" value="P:intracellular polyamine homeostasis"/>
    <property type="evidence" value="ECO:0007669"/>
    <property type="project" value="TreeGrafter"/>
</dbReference>
<accession>A0A010RYB3</accession>
<dbReference type="CDD" id="cd17323">
    <property type="entry name" value="MFS_Tpo1_MDR_like"/>
    <property type="match status" value="1"/>
</dbReference>
<name>A0A010RYB3_9PEZI</name>
<proteinExistence type="predicted"/>
<feature type="transmembrane region" description="Helical" evidence="6">
    <location>
        <begin position="287"/>
        <end position="307"/>
    </location>
</feature>
<dbReference type="PANTHER" id="PTHR23502">
    <property type="entry name" value="MAJOR FACILITATOR SUPERFAMILY"/>
    <property type="match status" value="1"/>
</dbReference>
<dbReference type="InterPro" id="IPR020846">
    <property type="entry name" value="MFS_dom"/>
</dbReference>
<evidence type="ECO:0000313" key="9">
    <source>
        <dbReference type="Proteomes" id="UP000020467"/>
    </source>
</evidence>
<dbReference type="InterPro" id="IPR011701">
    <property type="entry name" value="MFS"/>
</dbReference>
<protein>
    <submittedName>
        <fullName evidence="8">Major facilitator superfamily transporter</fullName>
    </submittedName>
</protein>
<dbReference type="Gene3D" id="1.20.1720.10">
    <property type="entry name" value="Multidrug resistance protein D"/>
    <property type="match status" value="1"/>
</dbReference>
<evidence type="ECO:0000256" key="3">
    <source>
        <dbReference type="ARBA" id="ARBA00022989"/>
    </source>
</evidence>
<evidence type="ECO:0000256" key="4">
    <source>
        <dbReference type="ARBA" id="ARBA00023136"/>
    </source>
</evidence>
<feature type="transmembrane region" description="Helical" evidence="6">
    <location>
        <begin position="377"/>
        <end position="401"/>
    </location>
</feature>
<feature type="transmembrane region" description="Helical" evidence="6">
    <location>
        <begin position="566"/>
        <end position="587"/>
    </location>
</feature>
<dbReference type="GO" id="GO:0015203">
    <property type="term" value="F:polyamine transmembrane transporter activity"/>
    <property type="evidence" value="ECO:0007669"/>
    <property type="project" value="TreeGrafter"/>
</dbReference>
<comment type="caution">
    <text evidence="8">The sequence shown here is derived from an EMBL/GenBank/DDBJ whole genome shotgun (WGS) entry which is preliminary data.</text>
</comment>
<evidence type="ECO:0000256" key="1">
    <source>
        <dbReference type="ARBA" id="ARBA00004141"/>
    </source>
</evidence>
<sequence>MTTISHDPEKDSLPPEETKNAIRGEEQSGSSSQSSDSEDEITEIGRRNGDRSRKSADADADADSEGDPEVEGEEGDPSAGDVPARTRSRASSTRSRALSIVARSKRRGFLAQLTTIPEVDNPYHYTNKTKWTITLIIALAAAVSPMGSSIFYPALTEMSKEFGVTPTITNLSVAFYMLAMAIFPLWWSSFSETLGRRTIYLLSFTLFVLFSILSAVSVNIEMLIVMRLLAGGASASVQAVGAGTIADIWEPRERGRAMSIFYLGPLTGPLLAPIIGGALAQRFGWQSTMWTLAIYGGLVLVMILFCLPETLARPRPAAAVVVAPQAAAAAAAAAASSAAEGTEKNALARTKTTESVKVHSKKAAAFFKKSFIDPLSVLLYLRFPPVAITVWFAAVTFGALFVVNISVQATLSQAPYGFSELIIGLFYFPAGLGYFLASLLGGRWLDVIMAREARKAGRYDADGKLILLPEDRMRENIWIAATVYPASLIYYGWVVEKGLFWFVPCIGLFTFGASSMLVFGAATTMLTEFMPKRSSGGVAVNNFVRNIFSCIGAIAAQPVINAIGNGWLFTILGIFAWVSGYICVWTLRKKAPEWRKSMDAALNK</sequence>
<feature type="compositionally biased region" description="Acidic residues" evidence="5">
    <location>
        <begin position="58"/>
        <end position="76"/>
    </location>
</feature>
<feature type="transmembrane region" description="Helical" evidence="6">
    <location>
        <begin position="499"/>
        <end position="522"/>
    </location>
</feature>
<feature type="transmembrane region" description="Helical" evidence="6">
    <location>
        <begin position="133"/>
        <end position="155"/>
    </location>
</feature>
<dbReference type="eggNOG" id="KOG0255">
    <property type="taxonomic scope" value="Eukaryota"/>
</dbReference>
<feature type="transmembrane region" description="Helical" evidence="6">
    <location>
        <begin position="199"/>
        <end position="218"/>
    </location>
</feature>
<reference evidence="8 9" key="1">
    <citation type="submission" date="2014-02" db="EMBL/GenBank/DDBJ databases">
        <title>The genome sequence of Colletotrichum fioriniae PJ7.</title>
        <authorList>
            <person name="Baroncelli R."/>
            <person name="Thon M.R."/>
        </authorList>
    </citation>
    <scope>NUCLEOTIDE SEQUENCE [LARGE SCALE GENOMIC DNA]</scope>
    <source>
        <strain evidence="8 9">PJ7</strain>
    </source>
</reference>
<feature type="compositionally biased region" description="Low complexity" evidence="5">
    <location>
        <begin position="89"/>
        <end position="98"/>
    </location>
</feature>
<dbReference type="OrthoDB" id="3936150at2759"/>
<feature type="transmembrane region" description="Helical" evidence="6">
    <location>
        <begin position="421"/>
        <end position="445"/>
    </location>
</feature>
<keyword evidence="2 6" id="KW-0812">Transmembrane</keyword>
<feature type="transmembrane region" description="Helical" evidence="6">
    <location>
        <begin position="476"/>
        <end position="493"/>
    </location>
</feature>
<comment type="subcellular location">
    <subcellularLocation>
        <location evidence="1">Membrane</location>
        <topology evidence="1">Multi-pass membrane protein</topology>
    </subcellularLocation>
</comment>
<dbReference type="GO" id="GO:0005886">
    <property type="term" value="C:plasma membrane"/>
    <property type="evidence" value="ECO:0007669"/>
    <property type="project" value="TreeGrafter"/>
</dbReference>
<evidence type="ECO:0000259" key="7">
    <source>
        <dbReference type="PROSITE" id="PS50850"/>
    </source>
</evidence>